<gene>
    <name evidence="2" type="ORF">V6255_01435</name>
</gene>
<dbReference type="EMBL" id="JBAKBA010000002">
    <property type="protein sequence ID" value="MEL0657785.1"/>
    <property type="molecule type" value="Genomic_DNA"/>
</dbReference>
<reference evidence="2 3" key="1">
    <citation type="submission" date="2024-02" db="EMBL/GenBank/DDBJ databases">
        <title>Bacteria isolated from the canopy kelp, Nereocystis luetkeana.</title>
        <authorList>
            <person name="Pfister C.A."/>
            <person name="Younker I.T."/>
            <person name="Light S.H."/>
        </authorList>
    </citation>
    <scope>NUCLEOTIDE SEQUENCE [LARGE SCALE GENOMIC DNA]</scope>
    <source>
        <strain evidence="2 3">TI.2.07</strain>
    </source>
</reference>
<dbReference type="Proteomes" id="UP001366060">
    <property type="component" value="Unassembled WGS sequence"/>
</dbReference>
<keyword evidence="3" id="KW-1185">Reference proteome</keyword>
<protein>
    <submittedName>
        <fullName evidence="2">Uncharacterized protein</fullName>
    </submittedName>
</protein>
<evidence type="ECO:0000256" key="1">
    <source>
        <dbReference type="SAM" id="Coils"/>
    </source>
</evidence>
<evidence type="ECO:0000313" key="3">
    <source>
        <dbReference type="Proteomes" id="UP001366060"/>
    </source>
</evidence>
<dbReference type="RefSeq" id="WP_341626544.1">
    <property type="nucleotide sequence ID" value="NZ_JBAKBA010000002.1"/>
</dbReference>
<proteinExistence type="predicted"/>
<organism evidence="2 3">
    <name type="scientific">Psychromonas arctica</name>
    <dbReference type="NCBI Taxonomy" id="168275"/>
    <lineage>
        <taxon>Bacteria</taxon>
        <taxon>Pseudomonadati</taxon>
        <taxon>Pseudomonadota</taxon>
        <taxon>Gammaproteobacteria</taxon>
        <taxon>Alteromonadales</taxon>
        <taxon>Psychromonadaceae</taxon>
        <taxon>Psychromonas</taxon>
    </lineage>
</organism>
<accession>A0ABU9H7D5</accession>
<sequence>MVTVETPASFQWNDTNSLWVKNYLRPKSDLLTTLTDGIDLDLNDMSEDKFKQLCQLLETSAEGRELRNKMFKAWRSKKSRDSDNGKKLFTFNLSIKAGEQLKKVAKQVPLNQTLEALIFAGKTNNGNDEQLHQQLKQYKIENKRLQQQLNDLLQKTQAVDDDAEIQSLINSDLQVTELAKLEKSKLIKQILMLKRKS</sequence>
<name>A0ABU9H7D5_9GAMM</name>
<comment type="caution">
    <text evidence="2">The sequence shown here is derived from an EMBL/GenBank/DDBJ whole genome shotgun (WGS) entry which is preliminary data.</text>
</comment>
<feature type="coiled-coil region" evidence="1">
    <location>
        <begin position="128"/>
        <end position="162"/>
    </location>
</feature>
<evidence type="ECO:0000313" key="2">
    <source>
        <dbReference type="EMBL" id="MEL0657785.1"/>
    </source>
</evidence>
<keyword evidence="1" id="KW-0175">Coiled coil</keyword>